<proteinExistence type="predicted"/>
<comment type="caution">
    <text evidence="1">The sequence shown here is derived from an EMBL/GenBank/DDBJ whole genome shotgun (WGS) entry which is preliminary data.</text>
</comment>
<evidence type="ECO:0000313" key="2">
    <source>
        <dbReference type="Proteomes" id="UP001596142"/>
    </source>
</evidence>
<dbReference type="Proteomes" id="UP001596142">
    <property type="component" value="Unassembled WGS sequence"/>
</dbReference>
<dbReference type="EMBL" id="JBHSOZ010000005">
    <property type="protein sequence ID" value="MFC5713666.1"/>
    <property type="molecule type" value="Genomic_DNA"/>
</dbReference>
<name>A0ABW0YQE9_9BACI</name>
<dbReference type="RefSeq" id="WP_385941731.1">
    <property type="nucleotide sequence ID" value="NZ_JBHSOZ010000005.1"/>
</dbReference>
<accession>A0ABW0YQE9</accession>
<sequence length="51" mass="6067">MKDKRDEIKVVKIECTYDEKAYKELTDFCIYLAKSRMLDRDNSNEDKGTIC</sequence>
<protein>
    <submittedName>
        <fullName evidence="1">Uncharacterized protein</fullName>
    </submittedName>
</protein>
<evidence type="ECO:0000313" key="1">
    <source>
        <dbReference type="EMBL" id="MFC5713666.1"/>
    </source>
</evidence>
<reference evidence="2" key="1">
    <citation type="journal article" date="2019" name="Int. J. Syst. Evol. Microbiol.">
        <title>The Global Catalogue of Microorganisms (GCM) 10K type strain sequencing project: providing services to taxonomists for standard genome sequencing and annotation.</title>
        <authorList>
            <consortium name="The Broad Institute Genomics Platform"/>
            <consortium name="The Broad Institute Genome Sequencing Center for Infectious Disease"/>
            <person name="Wu L."/>
            <person name="Ma J."/>
        </authorList>
    </citation>
    <scope>NUCLEOTIDE SEQUENCE [LARGE SCALE GENOMIC DNA]</scope>
    <source>
        <strain evidence="2">CECT 7184</strain>
    </source>
</reference>
<organism evidence="1 2">
    <name type="scientific">Thalassorhabdus alkalitolerans</name>
    <dbReference type="NCBI Taxonomy" id="2282697"/>
    <lineage>
        <taxon>Bacteria</taxon>
        <taxon>Bacillati</taxon>
        <taxon>Bacillota</taxon>
        <taxon>Bacilli</taxon>
        <taxon>Bacillales</taxon>
        <taxon>Bacillaceae</taxon>
        <taxon>Thalassorhabdus</taxon>
    </lineage>
</organism>
<keyword evidence="2" id="KW-1185">Reference proteome</keyword>
<gene>
    <name evidence="1" type="ORF">ACFPU1_12815</name>
</gene>